<dbReference type="AlphaFoldDB" id="B0CFX5"/>
<gene>
    <name evidence="2" type="ordered locus">AM1_4445</name>
</gene>
<dbReference type="KEGG" id="amr:AM1_4445"/>
<keyword evidence="1" id="KW-1133">Transmembrane helix</keyword>
<reference evidence="2 3" key="1">
    <citation type="journal article" date="2008" name="Proc. Natl. Acad. Sci. U.S.A.">
        <title>Niche adaptation and genome expansion in the chlorophyll d-producing cyanobacterium Acaryochloris marina.</title>
        <authorList>
            <person name="Swingley W.D."/>
            <person name="Chen M."/>
            <person name="Cheung P.C."/>
            <person name="Conrad A.L."/>
            <person name="Dejesa L.C."/>
            <person name="Hao J."/>
            <person name="Honchak B.M."/>
            <person name="Karbach L.E."/>
            <person name="Kurdoglu A."/>
            <person name="Lahiri S."/>
            <person name="Mastrian S.D."/>
            <person name="Miyashita H."/>
            <person name="Page L."/>
            <person name="Ramakrishna P."/>
            <person name="Satoh S."/>
            <person name="Sattley W.M."/>
            <person name="Shimada Y."/>
            <person name="Taylor H.L."/>
            <person name="Tomo T."/>
            <person name="Tsuchiya T."/>
            <person name="Wang Z.T."/>
            <person name="Raymond J."/>
            <person name="Mimuro M."/>
            <person name="Blankenship R.E."/>
            <person name="Touchman J.W."/>
        </authorList>
    </citation>
    <scope>NUCLEOTIDE SEQUENCE [LARGE SCALE GENOMIC DNA]</scope>
    <source>
        <strain evidence="3">MBIC 11017</strain>
    </source>
</reference>
<dbReference type="HOGENOM" id="CLU_1207678_0_0_3"/>
<evidence type="ECO:0000256" key="1">
    <source>
        <dbReference type="SAM" id="Phobius"/>
    </source>
</evidence>
<feature type="transmembrane region" description="Helical" evidence="1">
    <location>
        <begin position="60"/>
        <end position="84"/>
    </location>
</feature>
<dbReference type="Proteomes" id="UP000000268">
    <property type="component" value="Chromosome"/>
</dbReference>
<name>B0CFX5_ACAM1</name>
<keyword evidence="1" id="KW-0472">Membrane</keyword>
<evidence type="ECO:0000313" key="2">
    <source>
        <dbReference type="EMBL" id="ABW29422.1"/>
    </source>
</evidence>
<dbReference type="RefSeq" id="WP_012164740.1">
    <property type="nucleotide sequence ID" value="NC_009925.1"/>
</dbReference>
<organism evidence="2 3">
    <name type="scientific">Acaryochloris marina (strain MBIC 11017)</name>
    <dbReference type="NCBI Taxonomy" id="329726"/>
    <lineage>
        <taxon>Bacteria</taxon>
        <taxon>Bacillati</taxon>
        <taxon>Cyanobacteriota</taxon>
        <taxon>Cyanophyceae</taxon>
        <taxon>Acaryochloridales</taxon>
        <taxon>Acaryochloridaceae</taxon>
        <taxon>Acaryochloris</taxon>
    </lineage>
</organism>
<proteinExistence type="predicted"/>
<keyword evidence="3" id="KW-1185">Reference proteome</keyword>
<dbReference type="EMBL" id="CP000828">
    <property type="protein sequence ID" value="ABW29422.1"/>
    <property type="molecule type" value="Genomic_DNA"/>
</dbReference>
<accession>B0CFX5</accession>
<keyword evidence="1" id="KW-0812">Transmembrane</keyword>
<evidence type="ECO:0000313" key="3">
    <source>
        <dbReference type="Proteomes" id="UP000000268"/>
    </source>
</evidence>
<sequence>MPNPKLSSFANISLLERLTKQDIFKTFLNLALYLSFILPLSEKIHFPDINSPWKDFTREIALIFLLSGFGFSYWISGFYIRFWLISIRIELEFRIKIIGSSLGVRSDQDKSPMAIYVRNTDFLMMSDIVSYLSKNENKFLEKIYEERLEMNKKYRLNKENTVTTLTLCLLHWYFKSELFLFFVKYTPDFLPAIVLSMLLWASAEPFPEGNNYFHVPGNPIRDSKSRKQS</sequence>
<protein>
    <submittedName>
        <fullName evidence="2">Uncharacterized protein</fullName>
    </submittedName>
</protein>